<dbReference type="AlphaFoldDB" id="A0A165LM65"/>
<dbReference type="Gene3D" id="1.10.10.10">
    <property type="entry name" value="Winged helix-like DNA-binding domain superfamily/Winged helix DNA-binding domain"/>
    <property type="match status" value="1"/>
</dbReference>
<accession>A0A165LM65</accession>
<name>A0A165LM65_PELLU</name>
<gene>
    <name evidence="2" type="ORF">A3K90_02755</name>
</gene>
<dbReference type="Pfam" id="PF21247">
    <property type="entry name" value="Fic-like_C"/>
    <property type="match status" value="1"/>
</dbReference>
<protein>
    <recommendedName>
        <fullName evidence="1">Filamentation induced by cAMP protein Fic-like C-terminal domain-containing protein</fullName>
    </recommendedName>
</protein>
<dbReference type="RefSeq" id="WP_303681717.1">
    <property type="nucleotide sequence ID" value="NZ_LVWG01000031.1"/>
</dbReference>
<evidence type="ECO:0000313" key="3">
    <source>
        <dbReference type="Proteomes" id="UP000076481"/>
    </source>
</evidence>
<feature type="domain" description="Filamentation induced by cAMP protein Fic-like C-terminal" evidence="1">
    <location>
        <begin position="60"/>
        <end position="115"/>
    </location>
</feature>
<evidence type="ECO:0000313" key="2">
    <source>
        <dbReference type="EMBL" id="KZK74212.1"/>
    </source>
</evidence>
<organism evidence="2 3">
    <name type="scientific">Pelodictyon luteolum</name>
    <dbReference type="NCBI Taxonomy" id="1100"/>
    <lineage>
        <taxon>Bacteria</taxon>
        <taxon>Pseudomonadati</taxon>
        <taxon>Chlorobiota</taxon>
        <taxon>Chlorobiia</taxon>
        <taxon>Chlorobiales</taxon>
        <taxon>Chlorobiaceae</taxon>
        <taxon>Chlorobium/Pelodictyon group</taxon>
        <taxon>Pelodictyon</taxon>
    </lineage>
</organism>
<dbReference type="InterPro" id="IPR036388">
    <property type="entry name" value="WH-like_DNA-bd_sf"/>
</dbReference>
<dbReference type="Proteomes" id="UP000076481">
    <property type="component" value="Unassembled WGS sequence"/>
</dbReference>
<proteinExistence type="predicted"/>
<dbReference type="EMBL" id="LVWG01000031">
    <property type="protein sequence ID" value="KZK74212.1"/>
    <property type="molecule type" value="Genomic_DNA"/>
</dbReference>
<dbReference type="InterPro" id="IPR049514">
    <property type="entry name" value="Fic-like_C"/>
</dbReference>
<reference evidence="2 3" key="1">
    <citation type="submission" date="2016-03" db="EMBL/GenBank/DDBJ databases">
        <title>Speciation and ecological success in dimly lit waters: horizontal gene transfer in a green sulfur bacteria bloom unveiled by metagenomic assembly.</title>
        <authorList>
            <person name="Llorens-Mares T."/>
            <person name="Liu Z."/>
            <person name="Allen L.Z."/>
            <person name="Rusch D.B."/>
            <person name="Craig M.T."/>
            <person name="Dupont C.L."/>
            <person name="Bryant D.A."/>
            <person name="Casamayor E.O."/>
        </authorList>
    </citation>
    <scope>NUCLEOTIDE SEQUENCE [LARGE SCALE GENOMIC DNA]</scope>
    <source>
        <strain evidence="2">CIII</strain>
    </source>
</reference>
<comment type="caution">
    <text evidence="2">The sequence shown here is derived from an EMBL/GenBank/DDBJ whole genome shotgun (WGS) entry which is preliminary data.</text>
</comment>
<evidence type="ECO:0000259" key="1">
    <source>
        <dbReference type="Pfam" id="PF21247"/>
    </source>
</evidence>
<sequence>MNLFVKQNGSPDPDFETDDDRSYFLVRFPVHPKSVRQAESESLDASTGQVTGQVVDWIISVLDACREPLKSAEIQKIVSIKHRETFQRNYLDRLLTDGFLERTIPDAPQSPTQRYVTSEKGLKLLQDIE</sequence>